<comment type="similarity">
    <text evidence="1 9">Belongs to the peptidase M3 family.</text>
</comment>
<accession>A0A2Z3JJJ9</accession>
<reference evidence="12 13" key="1">
    <citation type="submission" date="2018-05" db="EMBL/GenBank/DDBJ databases">
        <title>Complete Genome Sequence of Deinococcus sp. strain 17bor-2.</title>
        <authorList>
            <person name="Srinivasan S."/>
        </authorList>
    </citation>
    <scope>NUCLEOTIDE SEQUENCE [LARGE SCALE GENOMIC DNA]</scope>
    <source>
        <strain evidence="12 13">17bor-2</strain>
    </source>
</reference>
<name>A0A2Z3JJJ9_9DEIO</name>
<dbReference type="Pfam" id="PF01432">
    <property type="entry name" value="Peptidase_M3"/>
    <property type="match status" value="1"/>
</dbReference>
<dbReference type="InterPro" id="IPR024077">
    <property type="entry name" value="Neurolysin/TOP_dom2"/>
</dbReference>
<dbReference type="GO" id="GO:0046872">
    <property type="term" value="F:metal ion binding"/>
    <property type="evidence" value="ECO:0007669"/>
    <property type="project" value="UniProtKB-UniRule"/>
</dbReference>
<dbReference type="InterPro" id="IPR045090">
    <property type="entry name" value="Pept_M3A_M3B"/>
</dbReference>
<dbReference type="OrthoDB" id="9773538at2"/>
<dbReference type="Pfam" id="PF19310">
    <property type="entry name" value="TOP_N"/>
    <property type="match status" value="1"/>
</dbReference>
<organism evidence="12 13">
    <name type="scientific">Deinococcus irradiatisoli</name>
    <dbReference type="NCBI Taxonomy" id="2202254"/>
    <lineage>
        <taxon>Bacteria</taxon>
        <taxon>Thermotogati</taxon>
        <taxon>Deinococcota</taxon>
        <taxon>Deinococci</taxon>
        <taxon>Deinococcales</taxon>
        <taxon>Deinococcaceae</taxon>
        <taxon>Deinococcus</taxon>
    </lineage>
</organism>
<evidence type="ECO:0000256" key="5">
    <source>
        <dbReference type="ARBA" id="ARBA00022833"/>
    </source>
</evidence>
<evidence type="ECO:0000256" key="6">
    <source>
        <dbReference type="ARBA" id="ARBA00023049"/>
    </source>
</evidence>
<dbReference type="FunFam" id="3.40.390.10:FF:000009">
    <property type="entry name" value="Oligopeptidase A"/>
    <property type="match status" value="1"/>
</dbReference>
<evidence type="ECO:0000256" key="2">
    <source>
        <dbReference type="ARBA" id="ARBA00022670"/>
    </source>
</evidence>
<dbReference type="EC" id="3.4.24.70" evidence="8"/>
<dbReference type="EMBL" id="CP029494">
    <property type="protein sequence ID" value="AWN23089.1"/>
    <property type="molecule type" value="Genomic_DNA"/>
</dbReference>
<dbReference type="AlphaFoldDB" id="A0A2Z3JJJ9"/>
<keyword evidence="2 9" id="KW-0645">Protease</keyword>
<gene>
    <name evidence="12" type="ORF">DKM44_07480</name>
</gene>
<protein>
    <recommendedName>
        <fullName evidence="8">oligopeptidase A</fullName>
        <ecNumber evidence="8">3.4.24.70</ecNumber>
    </recommendedName>
</protein>
<dbReference type="GO" id="GO:0005829">
    <property type="term" value="C:cytosol"/>
    <property type="evidence" value="ECO:0007669"/>
    <property type="project" value="UniProtKB-ARBA"/>
</dbReference>
<dbReference type="PANTHER" id="PTHR43660">
    <property type="entry name" value="DIPEPTIDYL CARBOXYPEPTIDASE"/>
    <property type="match status" value="1"/>
</dbReference>
<keyword evidence="4 9" id="KW-0378">Hydrolase</keyword>
<proteinExistence type="inferred from homology"/>
<dbReference type="GO" id="GO:0006508">
    <property type="term" value="P:proteolysis"/>
    <property type="evidence" value="ECO:0007669"/>
    <property type="project" value="UniProtKB-KW"/>
</dbReference>
<dbReference type="InterPro" id="IPR034005">
    <property type="entry name" value="M3A_DCP"/>
</dbReference>
<dbReference type="Gene3D" id="3.40.390.10">
    <property type="entry name" value="Collagenase (Catalytic Domain)"/>
    <property type="match status" value="1"/>
</dbReference>
<dbReference type="Gene3D" id="1.10.1370.40">
    <property type="match status" value="1"/>
</dbReference>
<evidence type="ECO:0000256" key="1">
    <source>
        <dbReference type="ARBA" id="ARBA00006040"/>
    </source>
</evidence>
<dbReference type="CDD" id="cd06456">
    <property type="entry name" value="M3A_DCP"/>
    <property type="match status" value="1"/>
</dbReference>
<dbReference type="Proteomes" id="UP000245368">
    <property type="component" value="Chromosome"/>
</dbReference>
<evidence type="ECO:0000256" key="4">
    <source>
        <dbReference type="ARBA" id="ARBA00022801"/>
    </source>
</evidence>
<evidence type="ECO:0000259" key="11">
    <source>
        <dbReference type="Pfam" id="PF19310"/>
    </source>
</evidence>
<dbReference type="SUPFAM" id="SSF55486">
    <property type="entry name" value="Metalloproteases ('zincins'), catalytic domain"/>
    <property type="match status" value="1"/>
</dbReference>
<evidence type="ECO:0000313" key="12">
    <source>
        <dbReference type="EMBL" id="AWN23089.1"/>
    </source>
</evidence>
<keyword evidence="13" id="KW-1185">Reference proteome</keyword>
<feature type="domain" description="Peptidase M3A/M3B catalytic" evidence="10">
    <location>
        <begin position="228"/>
        <end position="678"/>
    </location>
</feature>
<dbReference type="GO" id="GO:0004222">
    <property type="term" value="F:metalloendopeptidase activity"/>
    <property type="evidence" value="ECO:0007669"/>
    <property type="project" value="UniProtKB-EC"/>
</dbReference>
<evidence type="ECO:0000313" key="13">
    <source>
        <dbReference type="Proteomes" id="UP000245368"/>
    </source>
</evidence>
<keyword evidence="5 9" id="KW-0862">Zinc</keyword>
<dbReference type="InterPro" id="IPR045666">
    <property type="entry name" value="OpdA_N"/>
</dbReference>
<comment type="cofactor">
    <cofactor evidence="9">
        <name>Zn(2+)</name>
        <dbReference type="ChEBI" id="CHEBI:29105"/>
    </cofactor>
    <text evidence="9">Binds 1 zinc ion.</text>
</comment>
<comment type="catalytic activity">
    <reaction evidence="7">
        <text>Hydrolysis of oligopeptides, with broad specificity. Gly or Ala commonly occur as P1 or P1' residues, but more distant residues are also important, as is shown by the fact that Z-Gly-Pro-Gly-|-Gly-Pro-Ala is cleaved, but not Z-(Gly)(5).</text>
        <dbReference type="EC" id="3.4.24.70"/>
    </reaction>
</comment>
<feature type="domain" description="Oligopeptidase A N-terminal" evidence="11">
    <location>
        <begin position="36"/>
        <end position="153"/>
    </location>
</feature>
<dbReference type="PANTHER" id="PTHR43660:SF1">
    <property type="entry name" value="DIPEPTIDYL CARBOXYPEPTIDASE"/>
    <property type="match status" value="1"/>
</dbReference>
<sequence>MAASLAESGNPLLNLGFKIPFDQIEPRHAEEAADLLIARSREDLERLAQAPERQFEGFLRDLDVLGQQLSAVQVVVNHLNSVVSSDEWRAANEAILPKVSAFFTELGLHAGLWSALKAYQQSGEAQQLGAEWAHFLQLTVDEFRRSGADLDEAGKARLTEINVRLAELTNRYGKNVMDGIKAYELYVPAERLAGVPPRLIEATGKDAEAHGRPGLHRLTLHAPVLSPVLTYADDRSLREELSRANNLVGIGEGRDNRELLPEILRLRRERAALLGFATFADLVTADRMSGSAQAAIDFERDLEARTRPFFEQENRELLAFYRQKAGEDAPEMAPWDVAYWAEKLRAERYDFDEEALRPYFPMAQVLSGLFEITRRVFGITVQEAQAPGWHPEVQYYNLLNEDGQHVASFYTDWFPRDSKRGGAWMNALYTGGPREDGFAPHLGLMCGNLNPPSGDTPSLLNLREVETVFHEFGHLLHHALSRVPVRSLSGTRVAWDFVELPSQIMENWIWTPEGLSLIARHYQTGEGLPEELYTKMMAARNFRAAATAMRQYSFGTVDLSLHAEYTENDGDVLAYARNVLSRYSPVPPLPDSAFIAQFGHLFSSPVGYAGGYYSYKWAEVLDADAFSRFEKEGVFNRQTGRDFVERILSRGGSKDAGELYRDFMGRGPDPQALLRRSGLSAQD</sequence>
<evidence type="ECO:0000259" key="10">
    <source>
        <dbReference type="Pfam" id="PF01432"/>
    </source>
</evidence>
<evidence type="ECO:0000256" key="7">
    <source>
        <dbReference type="ARBA" id="ARBA00024603"/>
    </source>
</evidence>
<evidence type="ECO:0000256" key="8">
    <source>
        <dbReference type="ARBA" id="ARBA00026100"/>
    </source>
</evidence>
<dbReference type="InterPro" id="IPR024079">
    <property type="entry name" value="MetalloPept_cat_dom_sf"/>
</dbReference>
<keyword evidence="3 9" id="KW-0479">Metal-binding</keyword>
<keyword evidence="6 9" id="KW-0482">Metalloprotease</keyword>
<evidence type="ECO:0000256" key="9">
    <source>
        <dbReference type="RuleBase" id="RU003435"/>
    </source>
</evidence>
<dbReference type="Gene3D" id="1.10.1370.10">
    <property type="entry name" value="Neurolysin, domain 3"/>
    <property type="match status" value="1"/>
</dbReference>
<evidence type="ECO:0000256" key="3">
    <source>
        <dbReference type="ARBA" id="ARBA00022723"/>
    </source>
</evidence>
<dbReference type="KEGG" id="dez:DKM44_07480"/>
<dbReference type="InterPro" id="IPR001567">
    <property type="entry name" value="Pept_M3A_M3B_dom"/>
</dbReference>